<organism evidence="2 3">
    <name type="scientific">Geomonas silvestris</name>
    <dbReference type="NCBI Taxonomy" id="2740184"/>
    <lineage>
        <taxon>Bacteria</taxon>
        <taxon>Pseudomonadati</taxon>
        <taxon>Thermodesulfobacteriota</taxon>
        <taxon>Desulfuromonadia</taxon>
        <taxon>Geobacterales</taxon>
        <taxon>Geobacteraceae</taxon>
        <taxon>Geomonas</taxon>
    </lineage>
</organism>
<dbReference type="RefSeq" id="WP_183355989.1">
    <property type="nucleotide sequence ID" value="NZ_BLXX01000012.1"/>
</dbReference>
<keyword evidence="3" id="KW-1185">Reference proteome</keyword>
<comment type="caution">
    <text evidence="2">The sequence shown here is derived from an EMBL/GenBank/DDBJ whole genome shotgun (WGS) entry which is preliminary data.</text>
</comment>
<dbReference type="AlphaFoldDB" id="A0A6V8MMC0"/>
<gene>
    <name evidence="2" type="ORF">GMST_35200</name>
</gene>
<accession>A0A6V8MMC0</accession>
<protein>
    <submittedName>
        <fullName evidence="2">Uncharacterized protein</fullName>
    </submittedName>
</protein>
<evidence type="ECO:0000313" key="2">
    <source>
        <dbReference type="EMBL" id="GFO61195.1"/>
    </source>
</evidence>
<dbReference type="Proteomes" id="UP000556026">
    <property type="component" value="Unassembled WGS sequence"/>
</dbReference>
<feature type="compositionally biased region" description="Low complexity" evidence="1">
    <location>
        <begin position="972"/>
        <end position="988"/>
    </location>
</feature>
<dbReference type="EMBL" id="BLXX01000012">
    <property type="protein sequence ID" value="GFO61195.1"/>
    <property type="molecule type" value="Genomic_DNA"/>
</dbReference>
<evidence type="ECO:0000313" key="3">
    <source>
        <dbReference type="Proteomes" id="UP000556026"/>
    </source>
</evidence>
<feature type="region of interest" description="Disordered" evidence="1">
    <location>
        <begin position="968"/>
        <end position="995"/>
    </location>
</feature>
<feature type="region of interest" description="Disordered" evidence="1">
    <location>
        <begin position="102"/>
        <end position="133"/>
    </location>
</feature>
<proteinExistence type="predicted"/>
<evidence type="ECO:0000256" key="1">
    <source>
        <dbReference type="SAM" id="MobiDB-lite"/>
    </source>
</evidence>
<reference evidence="3" key="1">
    <citation type="submission" date="2020-06" db="EMBL/GenBank/DDBJ databases">
        <title>Draft genomic sequence of Geomonas sp. Red330.</title>
        <authorList>
            <person name="Itoh H."/>
            <person name="Zhenxing X."/>
            <person name="Ushijima N."/>
            <person name="Masuda Y."/>
            <person name="Shiratori Y."/>
            <person name="Senoo K."/>
        </authorList>
    </citation>
    <scope>NUCLEOTIDE SEQUENCE [LARGE SCALE GENOMIC DNA]</scope>
    <source>
        <strain evidence="3">Red330</strain>
    </source>
</reference>
<name>A0A6V8MMC0_9BACT</name>
<sequence length="995" mass="112758">MVWERVVQSAEALMVSNQVPASEEIISLIKRINPTARQLSEADRERGYLIKNRLQNLLLENYGGAFYLAPHPYTDEIVLIKHSSLPSIDACHTHLSVLSVKALQSAGSPPEPPLPKSKPHKEKAKKQAEPAGSAADLLKRGQLLLEEYDYPEAEKVLAELRLESGADLETLAKAARLLLDELGAYSSAVEMLLAQPRKFLKERSIRELLALAYYRNENLAEAGMIFDALLPADLGKEALLAWASLSHRDGNDSFALQLIRMAEEREGFLGGLAELRKAVEGSLEREAEPLFNEALAAVERGDLAAAALRARQALQVYPGLAAAREILEAHTASKERDELSMLWQEFRATESCEARLDLLARLQERDTEKRETIRELVAHEKARRKKEQLASELKSLETLAAGACWGECFDVLLWFSRQEDPQWLKKACTVSRLFSVLSHNQRLFRLPERAAREAWLDFVKAKSALERGNREACFQLLEGVRHYFHGYPEFSEDYLMLLGAEQERARREIDGLLQQARSKECGSSTARRLLASARKRLAILPDQERSELTLSVDECEAGLPPERAEEELVRAYKAALIAGNGPKAEMLRRKIHTPALLERAEAKVRERFRIQAEPVTLTYSDQLPLDDIQGLDTKAQPLWYYATDRHVLLNDRKGHIVVANLQQGTATRFYSPMFPYLVACDDLPYRDTFLFVYGPDVRYMLRADLHPGQGSFTALLNLRKNLGLDKSTRVVRVYLSSERDTDYYLSLAHEDHVSPGRLVKRRIGSKNPIPEGLQLNNQPFIDSRRLTCAPDSFVAGVTDETHVINKNLSSEGSVEMTPEIWGVDPANRRMYYFYSVMLKRVDFKFDNYQEFPLSGACFFFRKSHLRLGFSPSTDTVLLMLKERLALYNYRTNRITRPFGVNRILGLKPANNWYLYEYRHDSSELILRDLTGELDTVYQWEDIPDLREDRSYANSEQLHELIYLGYEPDPEPAEATAGEATAGEGAATGNPLTMND</sequence>